<reference evidence="2" key="1">
    <citation type="submission" date="2016-11" db="UniProtKB">
        <authorList>
            <consortium name="WormBaseParasite"/>
        </authorList>
    </citation>
    <scope>IDENTIFICATION</scope>
</reference>
<proteinExistence type="predicted"/>
<protein>
    <submittedName>
        <fullName evidence="2">Uncharacterized protein</fullName>
    </submittedName>
</protein>
<accession>A0A1I7WQA4</accession>
<keyword evidence="1" id="KW-1185">Reference proteome</keyword>
<evidence type="ECO:0000313" key="1">
    <source>
        <dbReference type="Proteomes" id="UP000095283"/>
    </source>
</evidence>
<sequence>MIIASVLGLLRLIIHLHFKILIDTLLDKNDFYIFKLRMIRLHLLLVWILACSAIDDLYIIIDEISVYNCRGVKNEIKITEDDVSIVNEKNNKVYYIHAPGNYSLHFKRIKVEKNFGFLAGEIGVTLQVPIIEGPAVTDKSAINLPYWHTFLYSRYCDLCGVSQRVESELNNGVHQYRMTKCECRSVKQRHVQFLPTNPGDSPGLDEKCGNIAADEYDFKKTISLPNRSTLENLIKSKITGVDDEIKKRLNKGCKCCSTRDPSCGSLSYLYCNIEDCKSGWALQCLHNTAKIAACYTVEFNYSIFVIKLIPSYSNQMFVINSYGQNCI</sequence>
<name>A0A1I7WQA4_HETBA</name>
<dbReference type="Proteomes" id="UP000095283">
    <property type="component" value="Unplaced"/>
</dbReference>
<organism evidence="1 2">
    <name type="scientific">Heterorhabditis bacteriophora</name>
    <name type="common">Entomopathogenic nematode worm</name>
    <dbReference type="NCBI Taxonomy" id="37862"/>
    <lineage>
        <taxon>Eukaryota</taxon>
        <taxon>Metazoa</taxon>
        <taxon>Ecdysozoa</taxon>
        <taxon>Nematoda</taxon>
        <taxon>Chromadorea</taxon>
        <taxon>Rhabditida</taxon>
        <taxon>Rhabditina</taxon>
        <taxon>Rhabditomorpha</taxon>
        <taxon>Strongyloidea</taxon>
        <taxon>Heterorhabditidae</taxon>
        <taxon>Heterorhabditis</taxon>
    </lineage>
</organism>
<evidence type="ECO:0000313" key="2">
    <source>
        <dbReference type="WBParaSite" id="Hba_07353"/>
    </source>
</evidence>
<dbReference type="AlphaFoldDB" id="A0A1I7WQA4"/>
<dbReference type="WBParaSite" id="Hba_07353">
    <property type="protein sequence ID" value="Hba_07353"/>
    <property type="gene ID" value="Hba_07353"/>
</dbReference>